<accession>A0A2P2PY77</accession>
<organism evidence="1">
    <name type="scientific">Rhizophora mucronata</name>
    <name type="common">Asiatic mangrove</name>
    <dbReference type="NCBI Taxonomy" id="61149"/>
    <lineage>
        <taxon>Eukaryota</taxon>
        <taxon>Viridiplantae</taxon>
        <taxon>Streptophyta</taxon>
        <taxon>Embryophyta</taxon>
        <taxon>Tracheophyta</taxon>
        <taxon>Spermatophyta</taxon>
        <taxon>Magnoliopsida</taxon>
        <taxon>eudicotyledons</taxon>
        <taxon>Gunneridae</taxon>
        <taxon>Pentapetalae</taxon>
        <taxon>rosids</taxon>
        <taxon>fabids</taxon>
        <taxon>Malpighiales</taxon>
        <taxon>Rhizophoraceae</taxon>
        <taxon>Rhizophora</taxon>
    </lineage>
</organism>
<evidence type="ECO:0000313" key="1">
    <source>
        <dbReference type="EMBL" id="MBX59704.1"/>
    </source>
</evidence>
<sequence>MTMVKKYVKPSNKLN</sequence>
<dbReference type="EMBL" id="GGEC01079220">
    <property type="protein sequence ID" value="MBX59704.1"/>
    <property type="molecule type" value="Transcribed_RNA"/>
</dbReference>
<name>A0A2P2PY77_RHIMU</name>
<protein>
    <submittedName>
        <fullName evidence="1">Uncharacterized protein</fullName>
    </submittedName>
</protein>
<reference evidence="1" key="1">
    <citation type="submission" date="2018-02" db="EMBL/GenBank/DDBJ databases">
        <title>Rhizophora mucronata_Transcriptome.</title>
        <authorList>
            <person name="Meera S.P."/>
            <person name="Sreeshan A."/>
            <person name="Augustine A."/>
        </authorList>
    </citation>
    <scope>NUCLEOTIDE SEQUENCE</scope>
    <source>
        <tissue evidence="1">Leaf</tissue>
    </source>
</reference>
<proteinExistence type="predicted"/>